<organism evidence="1 3">
    <name type="scientific">Rhizophagus clarus</name>
    <dbReference type="NCBI Taxonomy" id="94130"/>
    <lineage>
        <taxon>Eukaryota</taxon>
        <taxon>Fungi</taxon>
        <taxon>Fungi incertae sedis</taxon>
        <taxon>Mucoromycota</taxon>
        <taxon>Glomeromycotina</taxon>
        <taxon>Glomeromycetes</taxon>
        <taxon>Glomerales</taxon>
        <taxon>Glomeraceae</taxon>
        <taxon>Rhizophagus</taxon>
    </lineage>
</organism>
<evidence type="ECO:0000313" key="3">
    <source>
        <dbReference type="Proteomes" id="UP000247702"/>
    </source>
</evidence>
<protein>
    <submittedName>
        <fullName evidence="1">Uncharacterized protein</fullName>
    </submittedName>
</protein>
<dbReference type="EMBL" id="BEXD01000788">
    <property type="protein sequence ID" value="GBB90189.1"/>
    <property type="molecule type" value="Genomic_DNA"/>
</dbReference>
<sequence length="92" mass="10464">MLTLELLPDLEEVKLYKINNYLASIVDELLEFWDGVNLPSTNNFPADRNIRMAIICYNNDVPATRKLGGHILALVGYHRCYKKADKKEGLGL</sequence>
<evidence type="ECO:0000313" key="2">
    <source>
        <dbReference type="EMBL" id="GES96951.1"/>
    </source>
</evidence>
<accession>A0A2Z6QWP0</accession>
<dbReference type="OrthoDB" id="3039677at2759"/>
<dbReference type="EMBL" id="BLAL01000254">
    <property type="protein sequence ID" value="GES96951.1"/>
    <property type="molecule type" value="Genomic_DNA"/>
</dbReference>
<dbReference type="Proteomes" id="UP000247702">
    <property type="component" value="Unassembled WGS sequence"/>
</dbReference>
<proteinExistence type="predicted"/>
<dbReference type="AlphaFoldDB" id="A0A2Z6QWP0"/>
<comment type="caution">
    <text evidence="1">The sequence shown here is derived from an EMBL/GenBank/DDBJ whole genome shotgun (WGS) entry which is preliminary data.</text>
</comment>
<name>A0A2Z6QWP0_9GLOM</name>
<keyword evidence="3" id="KW-1185">Reference proteome</keyword>
<evidence type="ECO:0000313" key="1">
    <source>
        <dbReference type="EMBL" id="GBB90189.1"/>
    </source>
</evidence>
<gene>
    <name evidence="2" type="ORF">RCL2_002355100</name>
    <name evidence="1" type="ORF">RclHR1_17070008</name>
</gene>
<dbReference type="Proteomes" id="UP000615446">
    <property type="component" value="Unassembled WGS sequence"/>
</dbReference>
<reference evidence="1 3" key="1">
    <citation type="submission" date="2017-11" db="EMBL/GenBank/DDBJ databases">
        <title>The genome of Rhizophagus clarus HR1 reveals common genetic basis of auxotrophy among arbuscular mycorrhizal fungi.</title>
        <authorList>
            <person name="Kobayashi Y."/>
        </authorList>
    </citation>
    <scope>NUCLEOTIDE SEQUENCE [LARGE SCALE GENOMIC DNA]</scope>
    <source>
        <strain evidence="1 3">HR1</strain>
    </source>
</reference>
<reference evidence="2" key="2">
    <citation type="submission" date="2019-10" db="EMBL/GenBank/DDBJ databases">
        <title>Conservation and host-specific expression of non-tandemly repeated heterogenous ribosome RNA gene in arbuscular mycorrhizal fungi.</title>
        <authorList>
            <person name="Maeda T."/>
            <person name="Kobayashi Y."/>
            <person name="Nakagawa T."/>
            <person name="Ezawa T."/>
            <person name="Yamaguchi K."/>
            <person name="Bino T."/>
            <person name="Nishimoto Y."/>
            <person name="Shigenobu S."/>
            <person name="Kawaguchi M."/>
        </authorList>
    </citation>
    <scope>NUCLEOTIDE SEQUENCE</scope>
    <source>
        <strain evidence="2">HR1</strain>
    </source>
</reference>